<reference evidence="1" key="1">
    <citation type="submission" date="2017-12" db="EMBL/GenBank/DDBJ databases">
        <title>Gene loss provides genomic basis for host adaptation in cereal stripe rust fungi.</title>
        <authorList>
            <person name="Xia C."/>
        </authorList>
    </citation>
    <scope>NUCLEOTIDE SEQUENCE [LARGE SCALE GENOMIC DNA]</scope>
    <source>
        <strain evidence="1">93-210</strain>
    </source>
</reference>
<comment type="caution">
    <text evidence="1">The sequence shown here is derived from an EMBL/GenBank/DDBJ whole genome shotgun (WGS) entry which is preliminary data.</text>
</comment>
<organism evidence="1 2">
    <name type="scientific">Puccinia striiformis</name>
    <dbReference type="NCBI Taxonomy" id="27350"/>
    <lineage>
        <taxon>Eukaryota</taxon>
        <taxon>Fungi</taxon>
        <taxon>Dikarya</taxon>
        <taxon>Basidiomycota</taxon>
        <taxon>Pucciniomycotina</taxon>
        <taxon>Pucciniomycetes</taxon>
        <taxon>Pucciniales</taxon>
        <taxon>Pucciniaceae</taxon>
        <taxon>Puccinia</taxon>
    </lineage>
</organism>
<dbReference type="VEuPathDB" id="FungiDB:PSHT_06921"/>
<dbReference type="PANTHER" id="PTHR33069:SF3">
    <property type="entry name" value="DYNEIN HEAVY CHAIN TAIL DOMAIN-CONTAINING PROTEIN"/>
    <property type="match status" value="1"/>
</dbReference>
<keyword evidence="2" id="KW-1185">Reference proteome</keyword>
<dbReference type="PANTHER" id="PTHR33069">
    <property type="entry name" value="CHROMOSOME 7, WHOLE GENOME SHOTGUN SEQUENCE-RELATED"/>
    <property type="match status" value="1"/>
</dbReference>
<name>A0A2S4V3C9_9BASI</name>
<dbReference type="Proteomes" id="UP000239156">
    <property type="component" value="Unassembled WGS sequence"/>
</dbReference>
<proteinExistence type="predicted"/>
<sequence length="356" mass="40751">MLEAHDDPSDELVEAKGYLESASGALDGFERLIVKYDYDFERGATARPNPEVSLEQALSTLNLRQANSKEALLDQLDSELLPLLNDQLNTLSLSLLPSALWKEPHGKYKLIIETQFEIERSIDQIKLYIATVSSGSKPTRYAPDSMRGVMILIPHIFEKARELLNRIEDASDELKPEFDNCFHRQEFTKLISRTTSLIDWVIERIRISELDIVQECWVSGVPRIDDCMRQIGELLNPSPTTDSSELDGQENPRKLEQECIIKLARLTIPILKLCRLFYKKLIEGGIMLKQSTTSDDIRRLIPLFQKADESLRDVTSSEFPTCQQPQISFTVSFTPRTHVSRSFDPRHPRLIHSRLL</sequence>
<accession>A0A2S4V3C9</accession>
<evidence type="ECO:0000313" key="2">
    <source>
        <dbReference type="Proteomes" id="UP000239156"/>
    </source>
</evidence>
<dbReference type="AlphaFoldDB" id="A0A2S4V3C9"/>
<protein>
    <submittedName>
        <fullName evidence="1">Uncharacterized protein</fullName>
    </submittedName>
</protein>
<gene>
    <name evidence="1" type="ORF">PSTT_10697</name>
</gene>
<dbReference type="VEuPathDB" id="FungiDB:PSTT_10697"/>
<evidence type="ECO:0000313" key="1">
    <source>
        <dbReference type="EMBL" id="POW04042.1"/>
    </source>
</evidence>
<dbReference type="EMBL" id="PKSL01000117">
    <property type="protein sequence ID" value="POW04042.1"/>
    <property type="molecule type" value="Genomic_DNA"/>
</dbReference>